<dbReference type="RefSeq" id="XP_004362044.1">
    <property type="nucleotide sequence ID" value="XM_004361987.1"/>
</dbReference>
<organism evidence="1 2">
    <name type="scientific">Cavenderia fasciculata</name>
    <name type="common">Slime mold</name>
    <name type="synonym">Dictyostelium fasciculatum</name>
    <dbReference type="NCBI Taxonomy" id="261658"/>
    <lineage>
        <taxon>Eukaryota</taxon>
        <taxon>Amoebozoa</taxon>
        <taxon>Evosea</taxon>
        <taxon>Eumycetozoa</taxon>
        <taxon>Dictyostelia</taxon>
        <taxon>Acytosteliales</taxon>
        <taxon>Cavenderiaceae</taxon>
        <taxon>Cavenderia</taxon>
    </lineage>
</organism>
<accession>F4PKR9</accession>
<gene>
    <name evidence="1" type="ORF">DFA_06340</name>
</gene>
<dbReference type="GeneID" id="14876123"/>
<protein>
    <submittedName>
        <fullName evidence="1">Uncharacterized protein</fullName>
    </submittedName>
</protein>
<name>F4PKR9_CACFS</name>
<evidence type="ECO:0000313" key="2">
    <source>
        <dbReference type="Proteomes" id="UP000007797"/>
    </source>
</evidence>
<dbReference type="EMBL" id="GL883007">
    <property type="protein sequence ID" value="EGG24193.1"/>
    <property type="molecule type" value="Genomic_DNA"/>
</dbReference>
<dbReference type="AlphaFoldDB" id="F4PKR9"/>
<reference evidence="2" key="1">
    <citation type="journal article" date="2011" name="Genome Res.">
        <title>Phylogeny-wide analysis of social amoeba genomes highlights ancient origins for complex intercellular communication.</title>
        <authorList>
            <person name="Heidel A.J."/>
            <person name="Lawal H.M."/>
            <person name="Felder M."/>
            <person name="Schilde C."/>
            <person name="Helps N.R."/>
            <person name="Tunggal B."/>
            <person name="Rivero F."/>
            <person name="John U."/>
            <person name="Schleicher M."/>
            <person name="Eichinger L."/>
            <person name="Platzer M."/>
            <person name="Noegel A.A."/>
            <person name="Schaap P."/>
            <person name="Gloeckner G."/>
        </authorList>
    </citation>
    <scope>NUCLEOTIDE SEQUENCE [LARGE SCALE GENOMIC DNA]</scope>
    <source>
        <strain evidence="2">SH3</strain>
    </source>
</reference>
<dbReference type="KEGG" id="dfa:DFA_06340"/>
<dbReference type="Proteomes" id="UP000007797">
    <property type="component" value="Unassembled WGS sequence"/>
</dbReference>
<keyword evidence="2" id="KW-1185">Reference proteome</keyword>
<proteinExistence type="predicted"/>
<sequence>MGISRTTIFKLAPKYKKFYNSKDERHFLSSFERLLIGVYHIRQFTTDILGEFIFSISETTYRNVRSNVLDFLSSSFNYIRMEKDLIDSESVLINNTIFVGAIDGVEFRTNCPTDMIWDTKFYSTKKKQHSITYLFIVSMHSKFVDAVLFLRNLEEKVLRLV</sequence>
<evidence type="ECO:0000313" key="1">
    <source>
        <dbReference type="EMBL" id="EGG24193.1"/>
    </source>
</evidence>